<feature type="transmembrane region" description="Helical" evidence="6">
    <location>
        <begin position="66"/>
        <end position="88"/>
    </location>
</feature>
<gene>
    <name evidence="7" type="ORF">COX34_01685</name>
</gene>
<organism evidence="7 8">
    <name type="scientific">Candidatus Nealsonbacteria bacterium CG23_combo_of_CG06-09_8_20_14_all_36_12</name>
    <dbReference type="NCBI Taxonomy" id="1974718"/>
    <lineage>
        <taxon>Bacteria</taxon>
        <taxon>Candidatus Nealsoniibacteriota</taxon>
    </lineage>
</organism>
<evidence type="ECO:0000313" key="7">
    <source>
        <dbReference type="EMBL" id="PIP24902.1"/>
    </source>
</evidence>
<sequence length="178" mass="20416">MNNNRVLDISWGTILKIGIGILGFYILYLIRDILVWFIFALIISILFNPAIDFLQRKRIPRVISVIFVYLFVFGLLSFLIYLISPLFISEIQHFSQVFPQYFEKISPPLKGLGVRAFENLESFMNILGGTLEKMTANIFNTLFSIFGGIFSTIFVLTIAIFLSLEEKSVERALSLLFP</sequence>
<protein>
    <recommendedName>
        <fullName evidence="9">AI-2E family transporter</fullName>
    </recommendedName>
</protein>
<feature type="non-terminal residue" evidence="7">
    <location>
        <position position="178"/>
    </location>
</feature>
<name>A0A2G9Z0A4_9BACT</name>
<dbReference type="Proteomes" id="UP000228681">
    <property type="component" value="Unassembled WGS sequence"/>
</dbReference>
<evidence type="ECO:0000256" key="5">
    <source>
        <dbReference type="ARBA" id="ARBA00023136"/>
    </source>
</evidence>
<evidence type="ECO:0000256" key="4">
    <source>
        <dbReference type="ARBA" id="ARBA00022989"/>
    </source>
</evidence>
<dbReference type="AlphaFoldDB" id="A0A2G9Z0A4"/>
<dbReference type="GO" id="GO:0016020">
    <property type="term" value="C:membrane"/>
    <property type="evidence" value="ECO:0007669"/>
    <property type="project" value="UniProtKB-SubCell"/>
</dbReference>
<evidence type="ECO:0000256" key="6">
    <source>
        <dbReference type="SAM" id="Phobius"/>
    </source>
</evidence>
<proteinExistence type="inferred from homology"/>
<evidence type="ECO:0008006" key="9">
    <source>
        <dbReference type="Google" id="ProtNLM"/>
    </source>
</evidence>
<dbReference type="EMBL" id="PCRS01000028">
    <property type="protein sequence ID" value="PIP24902.1"/>
    <property type="molecule type" value="Genomic_DNA"/>
</dbReference>
<evidence type="ECO:0000256" key="1">
    <source>
        <dbReference type="ARBA" id="ARBA00004141"/>
    </source>
</evidence>
<feature type="transmembrane region" description="Helical" evidence="6">
    <location>
        <begin position="33"/>
        <end position="54"/>
    </location>
</feature>
<keyword evidence="3 6" id="KW-0812">Transmembrane</keyword>
<feature type="transmembrane region" description="Helical" evidence="6">
    <location>
        <begin position="7"/>
        <end position="27"/>
    </location>
</feature>
<keyword evidence="5 6" id="KW-0472">Membrane</keyword>
<dbReference type="InterPro" id="IPR002549">
    <property type="entry name" value="AI-2E-like"/>
</dbReference>
<accession>A0A2G9Z0A4</accession>
<comment type="subcellular location">
    <subcellularLocation>
        <location evidence="1">Membrane</location>
        <topology evidence="1">Multi-pass membrane protein</topology>
    </subcellularLocation>
</comment>
<evidence type="ECO:0000256" key="2">
    <source>
        <dbReference type="ARBA" id="ARBA00009773"/>
    </source>
</evidence>
<comment type="caution">
    <text evidence="7">The sequence shown here is derived from an EMBL/GenBank/DDBJ whole genome shotgun (WGS) entry which is preliminary data.</text>
</comment>
<keyword evidence="4 6" id="KW-1133">Transmembrane helix</keyword>
<feature type="transmembrane region" description="Helical" evidence="6">
    <location>
        <begin position="142"/>
        <end position="164"/>
    </location>
</feature>
<evidence type="ECO:0000256" key="3">
    <source>
        <dbReference type="ARBA" id="ARBA00022692"/>
    </source>
</evidence>
<comment type="similarity">
    <text evidence="2">Belongs to the autoinducer-2 exporter (AI-2E) (TC 2.A.86) family.</text>
</comment>
<evidence type="ECO:0000313" key="8">
    <source>
        <dbReference type="Proteomes" id="UP000228681"/>
    </source>
</evidence>
<reference evidence="7 8" key="1">
    <citation type="submission" date="2017-09" db="EMBL/GenBank/DDBJ databases">
        <title>Depth-based differentiation of microbial function through sediment-hosted aquifers and enrichment of novel symbionts in the deep terrestrial subsurface.</title>
        <authorList>
            <person name="Probst A.J."/>
            <person name="Ladd B."/>
            <person name="Jarett J.K."/>
            <person name="Geller-Mcgrath D.E."/>
            <person name="Sieber C.M."/>
            <person name="Emerson J.B."/>
            <person name="Anantharaman K."/>
            <person name="Thomas B.C."/>
            <person name="Malmstrom R."/>
            <person name="Stieglmeier M."/>
            <person name="Klingl A."/>
            <person name="Woyke T."/>
            <person name="Ryan C.M."/>
            <person name="Banfield J.F."/>
        </authorList>
    </citation>
    <scope>NUCLEOTIDE SEQUENCE [LARGE SCALE GENOMIC DNA]</scope>
    <source>
        <strain evidence="7">CG23_combo_of_CG06-09_8_20_14_all_36_12</strain>
    </source>
</reference>
<dbReference type="Pfam" id="PF01594">
    <property type="entry name" value="AI-2E_transport"/>
    <property type="match status" value="1"/>
</dbReference>